<sequence length="102" mass="11769">MGRFIGILTIPYKHPAHLFHIPEAAHVTGHDPHHLRRHTMRGHHVVTADVLDAQKLIFRDHLGQRDDLYAVLFAVRRVHKQVAEVARSLVAFHRLRMLIGDL</sequence>
<name>A0ABX9ELW7_9GAMM</name>
<comment type="caution">
    <text evidence="1">The sequence shown here is derived from an EMBL/GenBank/DDBJ whole genome shotgun (WGS) entry which is preliminary data.</text>
</comment>
<accession>A0ABX9ELW7</accession>
<evidence type="ECO:0000313" key="2">
    <source>
        <dbReference type="Proteomes" id="UP000250186"/>
    </source>
</evidence>
<dbReference type="Proteomes" id="UP000250186">
    <property type="component" value="Unassembled WGS sequence"/>
</dbReference>
<gene>
    <name evidence="1" type="ORF">AU492_13385</name>
</gene>
<protein>
    <submittedName>
        <fullName evidence="1">Uncharacterized protein</fullName>
    </submittedName>
</protein>
<evidence type="ECO:0000313" key="1">
    <source>
        <dbReference type="EMBL" id="RAT32141.1"/>
    </source>
</evidence>
<organism evidence="1 2">
    <name type="scientific">Lonsdalea populi</name>
    <dbReference type="NCBI Taxonomy" id="1172565"/>
    <lineage>
        <taxon>Bacteria</taxon>
        <taxon>Pseudomonadati</taxon>
        <taxon>Pseudomonadota</taxon>
        <taxon>Gammaproteobacteria</taxon>
        <taxon>Enterobacterales</taxon>
        <taxon>Pectobacteriaceae</taxon>
        <taxon>Lonsdalea</taxon>
    </lineage>
</organism>
<dbReference type="EMBL" id="LUSW01000032">
    <property type="protein sequence ID" value="RAT32141.1"/>
    <property type="molecule type" value="Genomic_DNA"/>
</dbReference>
<keyword evidence="2" id="KW-1185">Reference proteome</keyword>
<proteinExistence type="predicted"/>
<reference evidence="1 2" key="1">
    <citation type="submission" date="2016-02" db="EMBL/GenBank/DDBJ databases">
        <title>Species-wide whole genome sequencing reveals diversity, host range in Lonsdalea quercina.</title>
        <authorList>
            <person name="Li Y."/>
        </authorList>
    </citation>
    <scope>NUCLEOTIDE SEQUENCE [LARGE SCALE GENOMIC DNA]</scope>
    <source>
        <strain evidence="1 2">CFCC 12721</strain>
    </source>
</reference>